<accession>A0ABW5F684</accession>
<reference evidence="3" key="1">
    <citation type="journal article" date="2019" name="Int. J. Syst. Evol. Microbiol.">
        <title>The Global Catalogue of Microorganisms (GCM) 10K type strain sequencing project: providing services to taxonomists for standard genome sequencing and annotation.</title>
        <authorList>
            <consortium name="The Broad Institute Genomics Platform"/>
            <consortium name="The Broad Institute Genome Sequencing Center for Infectious Disease"/>
            <person name="Wu L."/>
            <person name="Ma J."/>
        </authorList>
    </citation>
    <scope>NUCLEOTIDE SEQUENCE [LARGE SCALE GENOMIC DNA]</scope>
    <source>
        <strain evidence="3">CCM 8725</strain>
    </source>
</reference>
<evidence type="ECO:0000313" key="3">
    <source>
        <dbReference type="Proteomes" id="UP001597448"/>
    </source>
</evidence>
<keyword evidence="3" id="KW-1185">Reference proteome</keyword>
<gene>
    <name evidence="2" type="ORF">ACFSX3_11225</name>
</gene>
<feature type="transmembrane region" description="Helical" evidence="1">
    <location>
        <begin position="46"/>
        <end position="65"/>
    </location>
</feature>
<comment type="caution">
    <text evidence="2">The sequence shown here is derived from an EMBL/GenBank/DDBJ whole genome shotgun (WGS) entry which is preliminary data.</text>
</comment>
<dbReference type="EMBL" id="JBHUKY010000021">
    <property type="protein sequence ID" value="MFD2410446.1"/>
    <property type="molecule type" value="Genomic_DNA"/>
</dbReference>
<protein>
    <submittedName>
        <fullName evidence="2">Uncharacterized protein</fullName>
    </submittedName>
</protein>
<keyword evidence="1" id="KW-1133">Transmembrane helix</keyword>
<organism evidence="2 3">
    <name type="scientific">Paenibacillus rhizoplanae</name>
    <dbReference type="NCBI Taxonomy" id="1917181"/>
    <lineage>
        <taxon>Bacteria</taxon>
        <taxon>Bacillati</taxon>
        <taxon>Bacillota</taxon>
        <taxon>Bacilli</taxon>
        <taxon>Bacillales</taxon>
        <taxon>Paenibacillaceae</taxon>
        <taxon>Paenibacillus</taxon>
    </lineage>
</organism>
<keyword evidence="1" id="KW-0812">Transmembrane</keyword>
<proteinExistence type="predicted"/>
<dbReference type="Proteomes" id="UP001597448">
    <property type="component" value="Unassembled WGS sequence"/>
</dbReference>
<evidence type="ECO:0000256" key="1">
    <source>
        <dbReference type="SAM" id="Phobius"/>
    </source>
</evidence>
<dbReference type="RefSeq" id="WP_209985739.1">
    <property type="nucleotide sequence ID" value="NZ_JBHSVQ010000001.1"/>
</dbReference>
<evidence type="ECO:0000313" key="2">
    <source>
        <dbReference type="EMBL" id="MFD2410446.1"/>
    </source>
</evidence>
<sequence>MMMKHKYVQGMNEIKADEALKQTIIRRVTNNSGTPKTSAWTFRRKIMTTVLSCVIILLIAIWGPLLENSGDPANPSPVYSGFMVTAYAADGAPVAVQPDVEFPLGKYSMFMSSVPGFPLTLVAEGADRIELQASEGELLLWNPADSKILPQRQAAAVQSGDTIYWSPIADGSSQPAATDGILEVTAYRDNHKLGSTLIQIHTQDHMFYSGKLVYK</sequence>
<name>A0ABW5F684_9BACL</name>
<keyword evidence="1" id="KW-0472">Membrane</keyword>